<accession>A0A176WR24</accession>
<organism evidence="2 3">
    <name type="scientific">Marchantia polymorpha subsp. ruderalis</name>
    <dbReference type="NCBI Taxonomy" id="1480154"/>
    <lineage>
        <taxon>Eukaryota</taxon>
        <taxon>Viridiplantae</taxon>
        <taxon>Streptophyta</taxon>
        <taxon>Embryophyta</taxon>
        <taxon>Marchantiophyta</taxon>
        <taxon>Marchantiopsida</taxon>
        <taxon>Marchantiidae</taxon>
        <taxon>Marchantiales</taxon>
        <taxon>Marchantiaceae</taxon>
        <taxon>Marchantia</taxon>
    </lineage>
</organism>
<reference evidence="2" key="1">
    <citation type="submission" date="2016-03" db="EMBL/GenBank/DDBJ databases">
        <title>Mechanisms controlling the formation of the plant cell surface in tip-growing cells are functionally conserved among land plants.</title>
        <authorList>
            <person name="Honkanen S."/>
            <person name="Jones V.A."/>
            <person name="Morieri G."/>
            <person name="Champion C."/>
            <person name="Hetherington A.J."/>
            <person name="Kelly S."/>
            <person name="Saint-Marcoux D."/>
            <person name="Proust H."/>
            <person name="Prescott H."/>
            <person name="Dolan L."/>
        </authorList>
    </citation>
    <scope>NUCLEOTIDE SEQUENCE [LARGE SCALE GENOMIC DNA]</scope>
    <source>
        <tissue evidence="2">Whole gametophyte</tissue>
    </source>
</reference>
<comment type="caution">
    <text evidence="2">The sequence shown here is derived from an EMBL/GenBank/DDBJ whole genome shotgun (WGS) entry which is preliminary data.</text>
</comment>
<keyword evidence="3" id="KW-1185">Reference proteome</keyword>
<proteinExistence type="predicted"/>
<evidence type="ECO:0000313" key="2">
    <source>
        <dbReference type="EMBL" id="OAE34752.1"/>
    </source>
</evidence>
<protein>
    <submittedName>
        <fullName evidence="2">Uncharacterized protein</fullName>
    </submittedName>
</protein>
<name>A0A176WR24_MARPO</name>
<dbReference type="EMBL" id="LVLJ01000312">
    <property type="protein sequence ID" value="OAE34752.1"/>
    <property type="molecule type" value="Genomic_DNA"/>
</dbReference>
<evidence type="ECO:0000256" key="1">
    <source>
        <dbReference type="SAM" id="MobiDB-lite"/>
    </source>
</evidence>
<feature type="region of interest" description="Disordered" evidence="1">
    <location>
        <begin position="78"/>
        <end position="97"/>
    </location>
</feature>
<gene>
    <name evidence="2" type="ORF">AXG93_2528s1170</name>
</gene>
<dbReference type="Proteomes" id="UP000077202">
    <property type="component" value="Unassembled WGS sequence"/>
</dbReference>
<dbReference type="AlphaFoldDB" id="A0A176WR24"/>
<evidence type="ECO:0000313" key="3">
    <source>
        <dbReference type="Proteomes" id="UP000077202"/>
    </source>
</evidence>
<sequence length="126" mass="13688">MLTGEGFRLKGPFECGEQPSWVFFDVPIRAEESRAEPARSGRARRWHCNAGKPPGSDSVACFGLIQTLARHAAHDWSANPRAFSGGPNESGSSSQLPLPLSPPVHFICNQGPAWMVSNTVDRVTED</sequence>